<dbReference type="OrthoDB" id="9811177at2"/>
<dbReference type="Gene3D" id="3.30.2010.10">
    <property type="entry name" value="Metalloproteases ('zincins'), catalytic domain"/>
    <property type="match status" value="1"/>
</dbReference>
<evidence type="ECO:0000259" key="1">
    <source>
        <dbReference type="Pfam" id="PF01863"/>
    </source>
</evidence>
<name>A0A212TLM8_9BACT</name>
<dbReference type="CDD" id="cd07344">
    <property type="entry name" value="M48_yhfN_like"/>
    <property type="match status" value="1"/>
</dbReference>
<dbReference type="Proteomes" id="UP000198131">
    <property type="component" value="Unassembled WGS sequence"/>
</dbReference>
<dbReference type="AlphaFoldDB" id="A0A212TLM8"/>
<dbReference type="InterPro" id="IPR002725">
    <property type="entry name" value="YgjP-like_metallopeptidase"/>
</dbReference>
<gene>
    <name evidence="2" type="ORF">SAMN06265337_1784</name>
</gene>
<dbReference type="Pfam" id="PF01863">
    <property type="entry name" value="YgjP-like"/>
    <property type="match status" value="1"/>
</dbReference>
<accession>A0A212TLM8</accession>
<keyword evidence="3" id="KW-1185">Reference proteome</keyword>
<protein>
    <recommendedName>
        <fullName evidence="1">YgjP-like metallopeptidase domain-containing protein</fullName>
    </recommendedName>
</protein>
<sequence>MPELNIDDLRIEVVRKNIRTLRLTVYAQGGRVRVAAPLRTSDDAIREMVAARRAWIEKHQTKFEARTKPATLEYISGETHWYQGQAYTLDVTVAPGRPRVELHAEEQQLQLFVREISTQEQRAKILAAWYRARLAEQLPGLVAYWEPIIGVRLDAWAIKQMKTRWGTCNIQARRIWLNLELIKRPSHCLEYVVVHELVHLLERYHNARFWGFMDRFLPIWPAARQELNQISLGHYSAPDAC</sequence>
<dbReference type="RefSeq" id="WP_088843018.1">
    <property type="nucleotide sequence ID" value="NZ_FYEW01000001.1"/>
</dbReference>
<proteinExistence type="predicted"/>
<dbReference type="PANTHER" id="PTHR30399:SF1">
    <property type="entry name" value="UTP PYROPHOSPHATASE"/>
    <property type="match status" value="1"/>
</dbReference>
<dbReference type="EMBL" id="FYEW01000001">
    <property type="protein sequence ID" value="SNC66948.1"/>
    <property type="molecule type" value="Genomic_DNA"/>
</dbReference>
<reference evidence="3" key="1">
    <citation type="submission" date="2017-06" db="EMBL/GenBank/DDBJ databases">
        <authorList>
            <person name="Varghese N."/>
            <person name="Submissions S."/>
        </authorList>
    </citation>
    <scope>NUCLEOTIDE SEQUENCE [LARGE SCALE GENOMIC DNA]</scope>
    <source>
        <strain evidence="3">DSM 11116</strain>
    </source>
</reference>
<evidence type="ECO:0000313" key="2">
    <source>
        <dbReference type="EMBL" id="SNC66948.1"/>
    </source>
</evidence>
<evidence type="ECO:0000313" key="3">
    <source>
        <dbReference type="Proteomes" id="UP000198131"/>
    </source>
</evidence>
<organism evidence="2 3">
    <name type="scientific">Hymenobacter gelipurpurascens</name>
    <dbReference type="NCBI Taxonomy" id="89968"/>
    <lineage>
        <taxon>Bacteria</taxon>
        <taxon>Pseudomonadati</taxon>
        <taxon>Bacteroidota</taxon>
        <taxon>Cytophagia</taxon>
        <taxon>Cytophagales</taxon>
        <taxon>Hymenobacteraceae</taxon>
        <taxon>Hymenobacter</taxon>
    </lineage>
</organism>
<dbReference type="PANTHER" id="PTHR30399">
    <property type="entry name" value="UNCHARACTERIZED PROTEIN YGJP"/>
    <property type="match status" value="1"/>
</dbReference>
<dbReference type="InterPro" id="IPR053136">
    <property type="entry name" value="UTP_pyrophosphatase-like"/>
</dbReference>
<feature type="domain" description="YgjP-like metallopeptidase" evidence="1">
    <location>
        <begin position="20"/>
        <end position="229"/>
    </location>
</feature>